<dbReference type="AlphaFoldDB" id="A0A095C085"/>
<evidence type="ECO:0000313" key="1">
    <source>
        <dbReference type="EMBL" id="KGB34933.1"/>
    </source>
</evidence>
<dbReference type="EMBL" id="KL250644">
    <property type="protein sequence ID" value="KGB34933.1"/>
    <property type="molecule type" value="Genomic_DNA"/>
</dbReference>
<gene>
    <name evidence="1" type="ORF">MS3_03170</name>
</gene>
<protein>
    <submittedName>
        <fullName evidence="1">Uncharacterized protein</fullName>
    </submittedName>
</protein>
<proteinExistence type="predicted"/>
<name>A0A095C085_SCHHA</name>
<sequence length="64" mass="7539">MKLENVLKDFQHEILLLGKNNHDFRVSMFVFKLRNERLKDGILKTTNSVDDDFNVLSLNYLNAI</sequence>
<reference evidence="1" key="1">
    <citation type="journal article" date="2012" name="Nat. Genet.">
        <title>Whole-genome sequence of Schistosoma haematobium.</title>
        <authorList>
            <person name="Young N.D."/>
            <person name="Jex A.R."/>
            <person name="Li B."/>
            <person name="Liu S."/>
            <person name="Yang L."/>
            <person name="Xiong Z."/>
            <person name="Li Y."/>
            <person name="Cantacessi C."/>
            <person name="Hall R.S."/>
            <person name="Xu X."/>
            <person name="Chen F."/>
            <person name="Wu X."/>
            <person name="Zerlotini A."/>
            <person name="Oliveira G."/>
            <person name="Hofmann A."/>
            <person name="Zhang G."/>
            <person name="Fang X."/>
            <person name="Kang Y."/>
            <person name="Campbell B.E."/>
            <person name="Loukas A."/>
            <person name="Ranganathan S."/>
            <person name="Rollinson D."/>
            <person name="Rinaldi G."/>
            <person name="Brindley P.J."/>
            <person name="Yang H."/>
            <person name="Wang J."/>
            <person name="Wang J."/>
            <person name="Gasser R.B."/>
        </authorList>
    </citation>
    <scope>NUCLEOTIDE SEQUENCE [LARGE SCALE GENOMIC DNA]</scope>
</reference>
<accession>A0A095C085</accession>
<organism evidence="1">
    <name type="scientific">Schistosoma haematobium</name>
    <name type="common">Blood fluke</name>
    <dbReference type="NCBI Taxonomy" id="6185"/>
    <lineage>
        <taxon>Eukaryota</taxon>
        <taxon>Metazoa</taxon>
        <taxon>Spiralia</taxon>
        <taxon>Lophotrochozoa</taxon>
        <taxon>Platyhelminthes</taxon>
        <taxon>Trematoda</taxon>
        <taxon>Digenea</taxon>
        <taxon>Strigeidida</taxon>
        <taxon>Schistosomatoidea</taxon>
        <taxon>Schistosomatidae</taxon>
        <taxon>Schistosoma</taxon>
    </lineage>
</organism>